<dbReference type="Proteomes" id="UP001432146">
    <property type="component" value="Unassembled WGS sequence"/>
</dbReference>
<keyword evidence="3" id="KW-1185">Reference proteome</keyword>
<dbReference type="EMBL" id="JAWNGG020000225">
    <property type="protein sequence ID" value="KAK9296112.1"/>
    <property type="molecule type" value="Genomic_DNA"/>
</dbReference>
<evidence type="ECO:0000313" key="3">
    <source>
        <dbReference type="Proteomes" id="UP001432146"/>
    </source>
</evidence>
<protein>
    <recommendedName>
        <fullName evidence="4">Ecdysteroid UDP-glucosyltransferase</fullName>
    </recommendedName>
</protein>
<evidence type="ECO:0000256" key="1">
    <source>
        <dbReference type="SAM" id="SignalP"/>
    </source>
</evidence>
<organism evidence="2 3">
    <name type="scientific">Tetragonisca angustula</name>
    <dbReference type="NCBI Taxonomy" id="166442"/>
    <lineage>
        <taxon>Eukaryota</taxon>
        <taxon>Metazoa</taxon>
        <taxon>Ecdysozoa</taxon>
        <taxon>Arthropoda</taxon>
        <taxon>Hexapoda</taxon>
        <taxon>Insecta</taxon>
        <taxon>Pterygota</taxon>
        <taxon>Neoptera</taxon>
        <taxon>Endopterygota</taxon>
        <taxon>Hymenoptera</taxon>
        <taxon>Apocrita</taxon>
        <taxon>Aculeata</taxon>
        <taxon>Apoidea</taxon>
        <taxon>Anthophila</taxon>
        <taxon>Apidae</taxon>
        <taxon>Tetragonisca</taxon>
    </lineage>
</organism>
<sequence length="125" mass="14351">MRYIVGIVFSVLYIFGVENQTNGARILAATHIPSYSHQIAFRPLWRKLVERGHELVLITTDSMRDMKATNYREIILKNASNNYNVNYAQMRLNRVPFISLLGNDFACLLLKFSLVRSSGGKKTIR</sequence>
<accession>A0AAW0ZGD1</accession>
<comment type="caution">
    <text evidence="2">The sequence shown here is derived from an EMBL/GenBank/DDBJ whole genome shotgun (WGS) entry which is preliminary data.</text>
</comment>
<evidence type="ECO:0000313" key="2">
    <source>
        <dbReference type="EMBL" id="KAK9296112.1"/>
    </source>
</evidence>
<dbReference type="SUPFAM" id="SSF53756">
    <property type="entry name" value="UDP-Glycosyltransferase/glycogen phosphorylase"/>
    <property type="match status" value="1"/>
</dbReference>
<evidence type="ECO:0008006" key="4">
    <source>
        <dbReference type="Google" id="ProtNLM"/>
    </source>
</evidence>
<proteinExistence type="predicted"/>
<gene>
    <name evidence="2" type="ORF">QLX08_009783</name>
</gene>
<name>A0AAW0ZGD1_9HYME</name>
<keyword evidence="1" id="KW-0732">Signal</keyword>
<feature type="signal peptide" evidence="1">
    <location>
        <begin position="1"/>
        <end position="19"/>
    </location>
</feature>
<reference evidence="2 3" key="1">
    <citation type="submission" date="2024-05" db="EMBL/GenBank/DDBJ databases">
        <title>The nuclear and mitochondrial genome assemblies of Tetragonisca angustula (Apidae: Meliponini), a tiny yet remarkable pollinator in the Neotropics.</title>
        <authorList>
            <person name="Ferrari R."/>
            <person name="Ricardo P.C."/>
            <person name="Dias F.C."/>
            <person name="Araujo N.S."/>
            <person name="Soares D.O."/>
            <person name="Zhou Q.-S."/>
            <person name="Zhu C.-D."/>
            <person name="Coutinho L."/>
            <person name="Airas M.C."/>
            <person name="Batista T.M."/>
        </authorList>
    </citation>
    <scope>NUCLEOTIDE SEQUENCE [LARGE SCALE GENOMIC DNA]</scope>
    <source>
        <strain evidence="2">ASF017062</strain>
        <tissue evidence="2">Abdomen</tissue>
    </source>
</reference>
<feature type="chain" id="PRO_5043564687" description="Ecdysteroid UDP-glucosyltransferase" evidence="1">
    <location>
        <begin position="20"/>
        <end position="125"/>
    </location>
</feature>
<dbReference type="AlphaFoldDB" id="A0AAW0ZGD1"/>